<dbReference type="Pfam" id="PF01991">
    <property type="entry name" value="vATP-synt_E"/>
    <property type="match status" value="1"/>
</dbReference>
<evidence type="ECO:0000313" key="4">
    <source>
        <dbReference type="EMBL" id="KAF6161196.1"/>
    </source>
</evidence>
<evidence type="ECO:0000256" key="1">
    <source>
        <dbReference type="ARBA" id="ARBA00005901"/>
    </source>
</evidence>
<dbReference type="EMBL" id="JACGCM010001144">
    <property type="protein sequence ID" value="KAF6161196.1"/>
    <property type="molecule type" value="Genomic_DNA"/>
</dbReference>
<protein>
    <recommendedName>
        <fullName evidence="6">V-type proton ATPase subunit E</fullName>
    </recommendedName>
</protein>
<organism evidence="4 5">
    <name type="scientific">Kingdonia uniflora</name>
    <dbReference type="NCBI Taxonomy" id="39325"/>
    <lineage>
        <taxon>Eukaryota</taxon>
        <taxon>Viridiplantae</taxon>
        <taxon>Streptophyta</taxon>
        <taxon>Embryophyta</taxon>
        <taxon>Tracheophyta</taxon>
        <taxon>Spermatophyta</taxon>
        <taxon>Magnoliopsida</taxon>
        <taxon>Ranunculales</taxon>
        <taxon>Circaeasteraceae</taxon>
        <taxon>Kingdonia</taxon>
    </lineage>
</organism>
<name>A0A7J7N248_9MAGN</name>
<dbReference type="GO" id="GO:0046961">
    <property type="term" value="F:proton-transporting ATPase activity, rotational mechanism"/>
    <property type="evidence" value="ECO:0007669"/>
    <property type="project" value="InterPro"/>
</dbReference>
<dbReference type="OrthoDB" id="10263003at2759"/>
<evidence type="ECO:0008006" key="6">
    <source>
        <dbReference type="Google" id="ProtNLM"/>
    </source>
</evidence>
<accession>A0A7J7N248</accession>
<comment type="caution">
    <text evidence="4">The sequence shown here is derived from an EMBL/GenBank/DDBJ whole genome shotgun (WGS) entry which is preliminary data.</text>
</comment>
<dbReference type="InterPro" id="IPR002842">
    <property type="entry name" value="ATPase_V1_Esu"/>
</dbReference>
<dbReference type="Proteomes" id="UP000541444">
    <property type="component" value="Unassembled WGS sequence"/>
</dbReference>
<evidence type="ECO:0000256" key="2">
    <source>
        <dbReference type="ARBA" id="ARBA00022448"/>
    </source>
</evidence>
<comment type="similarity">
    <text evidence="1">Belongs to the V-ATPase E subunit family.</text>
</comment>
<dbReference type="PANTHER" id="PTHR45715">
    <property type="entry name" value="ATPASE H+-TRANSPORTING V1 SUBUNIT E1A-RELATED"/>
    <property type="match status" value="1"/>
</dbReference>
<keyword evidence="2" id="KW-0813">Transport</keyword>
<reference evidence="4 5" key="1">
    <citation type="journal article" date="2020" name="IScience">
        <title>Genome Sequencing of the Endangered Kingdonia uniflora (Circaeasteraceae, Ranunculales) Reveals Potential Mechanisms of Evolutionary Specialization.</title>
        <authorList>
            <person name="Sun Y."/>
            <person name="Deng T."/>
            <person name="Zhang A."/>
            <person name="Moore M.J."/>
            <person name="Landis J.B."/>
            <person name="Lin N."/>
            <person name="Zhang H."/>
            <person name="Zhang X."/>
            <person name="Huang J."/>
            <person name="Zhang X."/>
            <person name="Sun H."/>
            <person name="Wang H."/>
        </authorList>
    </citation>
    <scope>NUCLEOTIDE SEQUENCE [LARGE SCALE GENOMIC DNA]</scope>
    <source>
        <strain evidence="4">TB1705</strain>
        <tissue evidence="4">Leaf</tissue>
    </source>
</reference>
<gene>
    <name evidence="4" type="ORF">GIB67_007837</name>
</gene>
<evidence type="ECO:0000313" key="5">
    <source>
        <dbReference type="Proteomes" id="UP000541444"/>
    </source>
</evidence>
<proteinExistence type="inferred from homology"/>
<dbReference type="AlphaFoldDB" id="A0A7J7N248"/>
<evidence type="ECO:0000256" key="3">
    <source>
        <dbReference type="ARBA" id="ARBA00023065"/>
    </source>
</evidence>
<dbReference type="Gene3D" id="6.10.250.1620">
    <property type="match status" value="1"/>
</dbReference>
<keyword evidence="5" id="KW-1185">Reference proteome</keyword>
<dbReference type="GO" id="GO:0033178">
    <property type="term" value="C:proton-transporting two-sector ATPase complex, catalytic domain"/>
    <property type="evidence" value="ECO:0007669"/>
    <property type="project" value="InterPro"/>
</dbReference>
<sequence>MNDADVSKQIQQMVRFIRQEAEEKANEISVSAEEEFNIEKLQLVEAEKKKIRQEYEREEKHNCRSNLNVFT</sequence>
<keyword evidence="3" id="KW-0406">Ion transport</keyword>